<accession>A0ABT0ILM3</accession>
<dbReference type="RefSeq" id="WP_248681641.1">
    <property type="nucleotide sequence ID" value="NZ_JALPRY010000003.1"/>
</dbReference>
<protein>
    <submittedName>
        <fullName evidence="1">DUF72 domain-containing protein</fullName>
    </submittedName>
</protein>
<dbReference type="Gene3D" id="3.20.20.410">
    <property type="entry name" value="Protein of unknown function UPF0759"/>
    <property type="match status" value="1"/>
</dbReference>
<gene>
    <name evidence="1" type="ORF">M0654_02180</name>
</gene>
<evidence type="ECO:0000313" key="1">
    <source>
        <dbReference type="EMBL" id="MCK8778780.1"/>
    </source>
</evidence>
<dbReference type="InterPro" id="IPR036520">
    <property type="entry name" value="UPF0759_sf"/>
</dbReference>
<reference evidence="1 2" key="1">
    <citation type="submission" date="2022-04" db="EMBL/GenBank/DDBJ databases">
        <title>Rhizobium coralii sp. nov., isolated from coral Turbinaria peltata.</title>
        <authorList>
            <person name="Sun H."/>
        </authorList>
    </citation>
    <scope>NUCLEOTIDE SEQUENCE [LARGE SCALE GENOMIC DNA]</scope>
    <source>
        <strain evidence="1 2">NTR19</strain>
    </source>
</reference>
<dbReference type="EMBL" id="JALPRY010000003">
    <property type="protein sequence ID" value="MCK8778780.1"/>
    <property type="molecule type" value="Genomic_DNA"/>
</dbReference>
<dbReference type="InterPro" id="IPR002763">
    <property type="entry name" value="DUF72"/>
</dbReference>
<comment type="caution">
    <text evidence="1">The sequence shown here is derived from an EMBL/GenBank/DDBJ whole genome shotgun (WGS) entry which is preliminary data.</text>
</comment>
<proteinExistence type="predicted"/>
<dbReference type="Proteomes" id="UP001202827">
    <property type="component" value="Unassembled WGS sequence"/>
</dbReference>
<dbReference type="SUPFAM" id="SSF117396">
    <property type="entry name" value="TM1631-like"/>
    <property type="match status" value="1"/>
</dbReference>
<sequence length="236" mass="26480">MPIVATAAWSIPKTVADKFPAEGNGLSRYACVFNGVEINTTFYRRHKPATFARWAESVPEAFRFAVKMPKEISHVRRLEEIAEPFGTFLEDIVPLGPKLGPLLCQLPPSLSFDEDRVTRSLEMMRAHHDGQIVIEARHKSWASQEALSLLEHHKIGRVLADPALVWPRASFTGDVPYLRLHGAPKIYYSSYSDEEIRDYAALLGKNSWCVFDNTASGAAIENALTMLTVLERDGQR</sequence>
<keyword evidence="2" id="KW-1185">Reference proteome</keyword>
<evidence type="ECO:0000313" key="2">
    <source>
        <dbReference type="Proteomes" id="UP001202827"/>
    </source>
</evidence>
<dbReference type="Pfam" id="PF01904">
    <property type="entry name" value="DUF72"/>
    <property type="match status" value="1"/>
</dbReference>
<organism evidence="1 2">
    <name type="scientific">Neorhizobium turbinariae</name>
    <dbReference type="NCBI Taxonomy" id="2937795"/>
    <lineage>
        <taxon>Bacteria</taxon>
        <taxon>Pseudomonadati</taxon>
        <taxon>Pseudomonadota</taxon>
        <taxon>Alphaproteobacteria</taxon>
        <taxon>Hyphomicrobiales</taxon>
        <taxon>Rhizobiaceae</taxon>
        <taxon>Rhizobium/Agrobacterium group</taxon>
        <taxon>Neorhizobium</taxon>
    </lineage>
</organism>
<dbReference type="PANTHER" id="PTHR30348:SF14">
    <property type="entry name" value="BLR8050 PROTEIN"/>
    <property type="match status" value="1"/>
</dbReference>
<name>A0ABT0ILM3_9HYPH</name>
<dbReference type="PANTHER" id="PTHR30348">
    <property type="entry name" value="UNCHARACTERIZED PROTEIN YECE"/>
    <property type="match status" value="1"/>
</dbReference>